<dbReference type="Proteomes" id="UP000499080">
    <property type="component" value="Unassembled WGS sequence"/>
</dbReference>
<evidence type="ECO:0000313" key="2">
    <source>
        <dbReference type="Proteomes" id="UP000499080"/>
    </source>
</evidence>
<comment type="caution">
    <text evidence="1">The sequence shown here is derived from an EMBL/GenBank/DDBJ whole genome shotgun (WGS) entry which is preliminary data.</text>
</comment>
<dbReference type="OrthoDB" id="6783070at2759"/>
<keyword evidence="2" id="KW-1185">Reference proteome</keyword>
<protein>
    <submittedName>
        <fullName evidence="1">Uncharacterized protein</fullName>
    </submittedName>
</protein>
<accession>A0A4Y2K0K1</accession>
<organism evidence="1 2">
    <name type="scientific">Araneus ventricosus</name>
    <name type="common">Orbweaver spider</name>
    <name type="synonym">Epeira ventricosa</name>
    <dbReference type="NCBI Taxonomy" id="182803"/>
    <lineage>
        <taxon>Eukaryota</taxon>
        <taxon>Metazoa</taxon>
        <taxon>Ecdysozoa</taxon>
        <taxon>Arthropoda</taxon>
        <taxon>Chelicerata</taxon>
        <taxon>Arachnida</taxon>
        <taxon>Araneae</taxon>
        <taxon>Araneomorphae</taxon>
        <taxon>Entelegynae</taxon>
        <taxon>Araneoidea</taxon>
        <taxon>Araneidae</taxon>
        <taxon>Araneus</taxon>
    </lineage>
</organism>
<gene>
    <name evidence="1" type="ORF">AVEN_135373_1</name>
</gene>
<proteinExistence type="predicted"/>
<dbReference type="AlphaFoldDB" id="A0A4Y2K0K1"/>
<evidence type="ECO:0000313" key="1">
    <source>
        <dbReference type="EMBL" id="GBM95880.1"/>
    </source>
</evidence>
<dbReference type="EMBL" id="BGPR01004098">
    <property type="protein sequence ID" value="GBM95880.1"/>
    <property type="molecule type" value="Genomic_DNA"/>
</dbReference>
<sequence>MKIPLKNMHGQSYADGVQYEMKTFRYSKQNPEHQLWPFYVPCATRSPNIVLSDAAQSLLEAAEFFGILQQICNFLAPQLIVGQY</sequence>
<name>A0A4Y2K0K1_ARAVE</name>
<reference evidence="1 2" key="1">
    <citation type="journal article" date="2019" name="Sci. Rep.">
        <title>Orb-weaving spider Araneus ventricosus genome elucidates the spidroin gene catalogue.</title>
        <authorList>
            <person name="Kono N."/>
            <person name="Nakamura H."/>
            <person name="Ohtoshi R."/>
            <person name="Moran D.A.P."/>
            <person name="Shinohara A."/>
            <person name="Yoshida Y."/>
            <person name="Fujiwara M."/>
            <person name="Mori M."/>
            <person name="Tomita M."/>
            <person name="Arakawa K."/>
        </authorList>
    </citation>
    <scope>NUCLEOTIDE SEQUENCE [LARGE SCALE GENOMIC DNA]</scope>
</reference>